<dbReference type="InterPro" id="IPR036116">
    <property type="entry name" value="FN3_sf"/>
</dbReference>
<dbReference type="SUPFAM" id="SSF49265">
    <property type="entry name" value="Fibronectin type III"/>
    <property type="match status" value="1"/>
</dbReference>
<dbReference type="InterPro" id="IPR012334">
    <property type="entry name" value="Pectin_lyas_fold"/>
</dbReference>
<dbReference type="PANTHER" id="PTHR36453">
    <property type="entry name" value="SECRETED PROTEIN-RELATED"/>
    <property type="match status" value="1"/>
</dbReference>
<dbReference type="Proteomes" id="UP000648801">
    <property type="component" value="Unassembled WGS sequence"/>
</dbReference>
<dbReference type="SMART" id="SM00060">
    <property type="entry name" value="FN3"/>
    <property type="match status" value="2"/>
</dbReference>
<dbReference type="Pfam" id="PF00041">
    <property type="entry name" value="fn3"/>
    <property type="match status" value="1"/>
</dbReference>
<dbReference type="PANTHER" id="PTHR36453:SF1">
    <property type="entry name" value="RIGHT HANDED BETA HELIX DOMAIN-CONTAINING PROTEIN"/>
    <property type="match status" value="1"/>
</dbReference>
<dbReference type="AlphaFoldDB" id="A0A916W8X6"/>
<dbReference type="InterPro" id="IPR011050">
    <property type="entry name" value="Pectin_lyase_fold/virulence"/>
</dbReference>
<evidence type="ECO:0000259" key="1">
    <source>
        <dbReference type="PROSITE" id="PS50853"/>
    </source>
</evidence>
<reference evidence="2" key="2">
    <citation type="submission" date="2020-09" db="EMBL/GenBank/DDBJ databases">
        <authorList>
            <person name="Sun Q."/>
            <person name="Zhou Y."/>
        </authorList>
    </citation>
    <scope>NUCLEOTIDE SEQUENCE</scope>
    <source>
        <strain evidence="2">CGMCC 1.15447</strain>
    </source>
</reference>
<dbReference type="Gene3D" id="2.60.40.10">
    <property type="entry name" value="Immunoglobulins"/>
    <property type="match status" value="1"/>
</dbReference>
<evidence type="ECO:0000313" key="2">
    <source>
        <dbReference type="EMBL" id="GGA77685.1"/>
    </source>
</evidence>
<evidence type="ECO:0000313" key="3">
    <source>
        <dbReference type="Proteomes" id="UP000648801"/>
    </source>
</evidence>
<proteinExistence type="predicted"/>
<dbReference type="InterPro" id="IPR003961">
    <property type="entry name" value="FN3_dom"/>
</dbReference>
<gene>
    <name evidence="2" type="ORF">GCM10011507_31160</name>
</gene>
<sequence length="809" mass="86655">MRTLEHARDLALHSGKQVILDGGLYRLTAPLVLTPADDGLSLTAAPGAHPVISGGVRVTHWTLVDKARNLWQAPAPAGLTNTRQLYVDGVRAHRDRGPLPVALTMTATGYQASSDQLSHWRNPTDIELVYTGGNSVWNVRSMGLGSWTQPRCPIASIAGDAITVAEPCWTNSTQRVMLPSGARTANLVGPKSVGKQPSYIENAFELLGTPGEFYFDRAAHTIYYTPRPGENLNTADVEAPVLEKLIDVQSTASQPVSNLKFEGLTFSYATWLFPSTNEGFSEIQANYMVTGPHGYDRQGLCKLVPDGECPFGKWTPEPGNVAVSTGRNITFLRDTFTHLGAAGLAMGDGTQNSLVEGCIFTDISGNGLELGNVDQPLAPISDFTSGNRIENNLFRNVGAEYRGGIGIVIGYARSTLVAHNQLDHLPYAAISIGWGGWPDKIKLPGQANNSGHNVLSDNRISDFMLVLSDGGGIYTQGRTGKDLSDGERVTGNVITSQFSSGHGIYTDNGSAMITIDHNVVFHANHDDINSKHHDYYDGQNGDQFDPLAILNNYYQQGDPDADQKQVRYAGNRLIAQLNEAPSTLLTNAGIQPAFRAIATQPLTRPTAPEPPSRVSSFAKDSSAYISWNPPVFDGGSPITSYTVKANDGTTLHVPAAEFSNKAYVEFKGLHNGQRYTFTVTASNANGASSASLPSPEITVQPLAIAPPAAPASAAAFRDGNVVSIHFSSPQPTEPRSEESPIVAYVVTVLSSGRKVVFTGRNVIALQDGKHVTFNTLTLKAGEKPHFTVAAMNAAGEGKPLTIDAINVRR</sequence>
<dbReference type="RefSeq" id="WP_229669059.1">
    <property type="nucleotide sequence ID" value="NZ_BMJB01000003.1"/>
</dbReference>
<dbReference type="InterPro" id="IPR006626">
    <property type="entry name" value="PbH1"/>
</dbReference>
<feature type="domain" description="Fibronectin type-III" evidence="1">
    <location>
        <begin position="607"/>
        <end position="702"/>
    </location>
</feature>
<dbReference type="SUPFAM" id="SSF51126">
    <property type="entry name" value="Pectin lyase-like"/>
    <property type="match status" value="1"/>
</dbReference>
<keyword evidence="3" id="KW-1185">Reference proteome</keyword>
<dbReference type="CDD" id="cd00063">
    <property type="entry name" value="FN3"/>
    <property type="match status" value="1"/>
</dbReference>
<reference evidence="2" key="1">
    <citation type="journal article" date="2014" name="Int. J. Syst. Evol. Microbiol.">
        <title>Complete genome sequence of Corynebacterium casei LMG S-19264T (=DSM 44701T), isolated from a smear-ripened cheese.</title>
        <authorList>
            <consortium name="US DOE Joint Genome Institute (JGI-PGF)"/>
            <person name="Walter F."/>
            <person name="Albersmeier A."/>
            <person name="Kalinowski J."/>
            <person name="Ruckert C."/>
        </authorList>
    </citation>
    <scope>NUCLEOTIDE SEQUENCE</scope>
    <source>
        <strain evidence="2">CGMCC 1.15447</strain>
    </source>
</reference>
<dbReference type="SMART" id="SM00710">
    <property type="entry name" value="PbH1"/>
    <property type="match status" value="3"/>
</dbReference>
<dbReference type="InterPro" id="IPR039448">
    <property type="entry name" value="Beta_helix"/>
</dbReference>
<protein>
    <recommendedName>
        <fullName evidence="1">Fibronectin type-III domain-containing protein</fullName>
    </recommendedName>
</protein>
<dbReference type="Pfam" id="PF13229">
    <property type="entry name" value="Beta_helix"/>
    <property type="match status" value="1"/>
</dbReference>
<accession>A0A916W8X6</accession>
<dbReference type="PROSITE" id="PS50853">
    <property type="entry name" value="FN3"/>
    <property type="match status" value="1"/>
</dbReference>
<dbReference type="InterPro" id="IPR013783">
    <property type="entry name" value="Ig-like_fold"/>
</dbReference>
<organism evidence="2 3">
    <name type="scientific">Edaphobacter acidisoli</name>
    <dbReference type="NCBI Taxonomy" id="2040573"/>
    <lineage>
        <taxon>Bacteria</taxon>
        <taxon>Pseudomonadati</taxon>
        <taxon>Acidobacteriota</taxon>
        <taxon>Terriglobia</taxon>
        <taxon>Terriglobales</taxon>
        <taxon>Acidobacteriaceae</taxon>
        <taxon>Edaphobacter</taxon>
    </lineage>
</organism>
<dbReference type="Gene3D" id="2.160.20.10">
    <property type="entry name" value="Single-stranded right-handed beta-helix, Pectin lyase-like"/>
    <property type="match status" value="1"/>
</dbReference>
<comment type="caution">
    <text evidence="2">The sequence shown here is derived from an EMBL/GenBank/DDBJ whole genome shotgun (WGS) entry which is preliminary data.</text>
</comment>
<dbReference type="EMBL" id="BMJB01000003">
    <property type="protein sequence ID" value="GGA77685.1"/>
    <property type="molecule type" value="Genomic_DNA"/>
</dbReference>
<name>A0A916W8X6_9BACT</name>